<dbReference type="InterPro" id="IPR003593">
    <property type="entry name" value="AAA+_ATPase"/>
</dbReference>
<keyword evidence="3" id="KW-0227">DNA damage</keyword>
<dbReference type="SUPFAM" id="SSF52540">
    <property type="entry name" value="P-loop containing nucleoside triphosphate hydrolases"/>
    <property type="match status" value="1"/>
</dbReference>
<dbReference type="PROSITE" id="PS50162">
    <property type="entry name" value="RECA_2"/>
    <property type="match status" value="1"/>
</dbReference>
<name>A0A1W0WMX3_HYPEX</name>
<reference evidence="10" key="1">
    <citation type="submission" date="2017-01" db="EMBL/GenBank/DDBJ databases">
        <title>Comparative genomics of anhydrobiosis in the tardigrade Hypsibius dujardini.</title>
        <authorList>
            <person name="Yoshida Y."/>
            <person name="Koutsovoulos G."/>
            <person name="Laetsch D."/>
            <person name="Stevens L."/>
            <person name="Kumar S."/>
            <person name="Horikawa D."/>
            <person name="Ishino K."/>
            <person name="Komine S."/>
            <person name="Tomita M."/>
            <person name="Blaxter M."/>
            <person name="Arakawa K."/>
        </authorList>
    </citation>
    <scope>NUCLEOTIDE SEQUENCE [LARGE SCALE GENOMIC DNA]</scope>
    <source>
        <strain evidence="10">Z151</strain>
    </source>
</reference>
<dbReference type="EMBL" id="MTYJ01000074">
    <property type="protein sequence ID" value="OQV16473.1"/>
    <property type="molecule type" value="Genomic_DNA"/>
</dbReference>
<dbReference type="InterPro" id="IPR013632">
    <property type="entry name" value="Rad51_C"/>
</dbReference>
<evidence type="ECO:0000256" key="6">
    <source>
        <dbReference type="ARBA" id="ARBA00023242"/>
    </source>
</evidence>
<comment type="caution">
    <text evidence="9">The sequence shown here is derived from an EMBL/GenBank/DDBJ whole genome shotgun (WGS) entry which is preliminary data.</text>
</comment>
<keyword evidence="2" id="KW-0547">Nucleotide-binding</keyword>
<protein>
    <recommendedName>
        <fullName evidence="7">DNA repair protein RAD51 homolog 3</fullName>
    </recommendedName>
</protein>
<evidence type="ECO:0000313" key="9">
    <source>
        <dbReference type="EMBL" id="OQV16473.1"/>
    </source>
</evidence>
<organism evidence="9 10">
    <name type="scientific">Hypsibius exemplaris</name>
    <name type="common">Freshwater tardigrade</name>
    <dbReference type="NCBI Taxonomy" id="2072580"/>
    <lineage>
        <taxon>Eukaryota</taxon>
        <taxon>Metazoa</taxon>
        <taxon>Ecdysozoa</taxon>
        <taxon>Tardigrada</taxon>
        <taxon>Eutardigrada</taxon>
        <taxon>Parachela</taxon>
        <taxon>Hypsibioidea</taxon>
        <taxon>Hypsibiidae</taxon>
        <taxon>Hypsibius</taxon>
    </lineage>
</organism>
<evidence type="ECO:0000256" key="2">
    <source>
        <dbReference type="ARBA" id="ARBA00022741"/>
    </source>
</evidence>
<evidence type="ECO:0000256" key="7">
    <source>
        <dbReference type="ARBA" id="ARBA00040674"/>
    </source>
</evidence>
<evidence type="ECO:0000256" key="1">
    <source>
        <dbReference type="ARBA" id="ARBA00004123"/>
    </source>
</evidence>
<dbReference type="OrthoDB" id="5957327at2759"/>
<dbReference type="InterPro" id="IPR020588">
    <property type="entry name" value="RecA_ATP-bd"/>
</dbReference>
<dbReference type="GO" id="GO:0007131">
    <property type="term" value="P:reciprocal meiotic recombination"/>
    <property type="evidence" value="ECO:0007669"/>
    <property type="project" value="TreeGrafter"/>
</dbReference>
<keyword evidence="6" id="KW-0539">Nucleus</keyword>
<comment type="subcellular location">
    <subcellularLocation>
        <location evidence="1">Nucleus</location>
    </subcellularLocation>
</comment>
<gene>
    <name evidence="9" type="ORF">BV898_09463</name>
</gene>
<proteinExistence type="predicted"/>
<dbReference type="GO" id="GO:0008821">
    <property type="term" value="F:crossover junction DNA endonuclease activity"/>
    <property type="evidence" value="ECO:0007669"/>
    <property type="project" value="TreeGrafter"/>
</dbReference>
<keyword evidence="5" id="KW-0234">DNA repair</keyword>
<dbReference type="GO" id="GO:0140664">
    <property type="term" value="F:ATP-dependent DNA damage sensor activity"/>
    <property type="evidence" value="ECO:0007669"/>
    <property type="project" value="InterPro"/>
</dbReference>
<dbReference type="PANTHER" id="PTHR46239:SF1">
    <property type="entry name" value="DNA REPAIR PROTEIN RAD51 HOMOLOG 3"/>
    <property type="match status" value="1"/>
</dbReference>
<dbReference type="GO" id="GO:0005524">
    <property type="term" value="F:ATP binding"/>
    <property type="evidence" value="ECO:0007669"/>
    <property type="project" value="UniProtKB-KW"/>
</dbReference>
<dbReference type="SMART" id="SM00382">
    <property type="entry name" value="AAA"/>
    <property type="match status" value="1"/>
</dbReference>
<dbReference type="InterPro" id="IPR052093">
    <property type="entry name" value="HR_Repair_Mediator"/>
</dbReference>
<evidence type="ECO:0000259" key="8">
    <source>
        <dbReference type="PROSITE" id="PS50162"/>
    </source>
</evidence>
<dbReference type="InterPro" id="IPR016467">
    <property type="entry name" value="DNA_recomb/repair_RecA-like"/>
</dbReference>
<dbReference type="GO" id="GO:0033065">
    <property type="term" value="C:Rad51C-XRCC3 complex"/>
    <property type="evidence" value="ECO:0007669"/>
    <property type="project" value="TreeGrafter"/>
</dbReference>
<dbReference type="PIRSF" id="PIRSF005856">
    <property type="entry name" value="Rad51"/>
    <property type="match status" value="1"/>
</dbReference>
<dbReference type="Proteomes" id="UP000192578">
    <property type="component" value="Unassembled WGS sequence"/>
</dbReference>
<dbReference type="GO" id="GO:0000400">
    <property type="term" value="F:four-way junction DNA binding"/>
    <property type="evidence" value="ECO:0007669"/>
    <property type="project" value="TreeGrafter"/>
</dbReference>
<evidence type="ECO:0000256" key="4">
    <source>
        <dbReference type="ARBA" id="ARBA00022840"/>
    </source>
</evidence>
<dbReference type="InterPro" id="IPR027417">
    <property type="entry name" value="P-loop_NTPase"/>
</dbReference>
<accession>A0A1W0WMX3</accession>
<evidence type="ECO:0000313" key="10">
    <source>
        <dbReference type="Proteomes" id="UP000192578"/>
    </source>
</evidence>
<feature type="domain" description="RecA family profile 1" evidence="8">
    <location>
        <begin position="82"/>
        <end position="275"/>
    </location>
</feature>
<evidence type="ECO:0000256" key="3">
    <source>
        <dbReference type="ARBA" id="ARBA00022763"/>
    </source>
</evidence>
<dbReference type="GO" id="GO:0005657">
    <property type="term" value="C:replication fork"/>
    <property type="evidence" value="ECO:0007669"/>
    <property type="project" value="TreeGrafter"/>
</dbReference>
<dbReference type="GO" id="GO:0033063">
    <property type="term" value="C:Rad51B-Rad51C-Rad51D-XRCC2 complex"/>
    <property type="evidence" value="ECO:0007669"/>
    <property type="project" value="TreeGrafter"/>
</dbReference>
<keyword evidence="4" id="KW-0067">ATP-binding</keyword>
<sequence>MERDVDLVPLRPVIFTRLHELGRHRIDSFHLEDWEMLSRELEVSEEEAKRLIGVISGYSRNEVPSWMQARTAWDLLQEQRLNPRMITTGSEQLDRLLGGGVAPGTIVEFSGAPGIGKTQLCMQLCVNVQLPDALSGIQGSAIYIDTDGAFVVERLREMAEAIVEKCREEADSDDTIYDDTVRGALQQFNVDEVLARIFHFRCHDYFDMLTVVHLLPEFAQKRNVKLIVIDSVASHFRYAFEDDLAKRARIMNSFMQKLNACAIENKIAVVMTNQMTTRVAAGEDTRLIPALGTNWGYSCSVRVNLSWRNDTRIALLFKSPSRGQSTAPFIVSAAGIRDIISMDTLIEPEKDREATLLMSSLLADEGDDSILADDSQPVTQDESA</sequence>
<dbReference type="AlphaFoldDB" id="A0A1W0WMX3"/>
<dbReference type="GO" id="GO:0000707">
    <property type="term" value="P:meiotic DNA recombinase assembly"/>
    <property type="evidence" value="ECO:0007669"/>
    <property type="project" value="TreeGrafter"/>
</dbReference>
<dbReference type="Pfam" id="PF08423">
    <property type="entry name" value="Rad51"/>
    <property type="match status" value="2"/>
</dbReference>
<dbReference type="Gene3D" id="3.40.50.300">
    <property type="entry name" value="P-loop containing nucleotide triphosphate hydrolases"/>
    <property type="match status" value="1"/>
</dbReference>
<dbReference type="PANTHER" id="PTHR46239">
    <property type="entry name" value="DNA REPAIR PROTEIN RAD51 HOMOLOG 3 RAD51C"/>
    <property type="match status" value="1"/>
</dbReference>
<dbReference type="CDD" id="cd19492">
    <property type="entry name" value="Rad51C"/>
    <property type="match status" value="1"/>
</dbReference>
<keyword evidence="10" id="KW-1185">Reference proteome</keyword>
<evidence type="ECO:0000256" key="5">
    <source>
        <dbReference type="ARBA" id="ARBA00023204"/>
    </source>
</evidence>